<dbReference type="InterPro" id="IPR029000">
    <property type="entry name" value="Cyclophilin-like_dom_sf"/>
</dbReference>
<evidence type="ECO:0000259" key="1">
    <source>
        <dbReference type="Pfam" id="PF04126"/>
    </source>
</evidence>
<dbReference type="SUPFAM" id="SSF50891">
    <property type="entry name" value="Cyclophilin-like"/>
    <property type="match status" value="1"/>
</dbReference>
<gene>
    <name evidence="2" type="ORF">ENN26_08815</name>
</gene>
<evidence type="ECO:0000313" key="2">
    <source>
        <dbReference type="EMBL" id="HDP15855.1"/>
    </source>
</evidence>
<dbReference type="InterPro" id="IPR025658">
    <property type="entry name" value="Cyclophilin_TM1367"/>
</dbReference>
<name>A0A7C1CF36_9CREN</name>
<proteinExistence type="predicted"/>
<dbReference type="InterPro" id="IPR007256">
    <property type="entry name" value="TM1367-like"/>
</dbReference>
<feature type="domain" description="Cyclophilin TM1367-like" evidence="1">
    <location>
        <begin position="3"/>
        <end position="124"/>
    </location>
</feature>
<reference evidence="2" key="1">
    <citation type="journal article" date="2020" name="mSystems">
        <title>Genome- and Community-Level Interaction Insights into Carbon Utilization and Element Cycling Functions of Hydrothermarchaeota in Hydrothermal Sediment.</title>
        <authorList>
            <person name="Zhou Z."/>
            <person name="Liu Y."/>
            <person name="Xu W."/>
            <person name="Pan J."/>
            <person name="Luo Z.H."/>
            <person name="Li M."/>
        </authorList>
    </citation>
    <scope>NUCLEOTIDE SEQUENCE [LARGE SCALE GENOMIC DNA]</scope>
    <source>
        <strain evidence="2">SpSt-116</strain>
    </source>
</reference>
<organism evidence="2">
    <name type="scientific">Thermofilum adornatum</name>
    <dbReference type="NCBI Taxonomy" id="1365176"/>
    <lineage>
        <taxon>Archaea</taxon>
        <taxon>Thermoproteota</taxon>
        <taxon>Thermoprotei</taxon>
        <taxon>Thermofilales</taxon>
        <taxon>Thermofilaceae</taxon>
        <taxon>Thermofilum</taxon>
    </lineage>
</organism>
<dbReference type="Pfam" id="PF04126">
    <property type="entry name" value="Cyclophil_like"/>
    <property type="match status" value="1"/>
</dbReference>
<accession>A0A7C1CF36</accession>
<dbReference type="EMBL" id="DSAY01000162">
    <property type="protein sequence ID" value="HDP15855.1"/>
    <property type="molecule type" value="Genomic_DNA"/>
</dbReference>
<dbReference type="AlphaFoldDB" id="A0A7C1CF36"/>
<sequence length="127" mass="13850">MAKLRIIFPQSIGVVEVELTGKNPKTLQALKSAAPFESRVNLWGEEIYFSTPARVAQEVAQDVVDVGDVAYWPPGRALCIFFGPTPVSRGGEIRPASPVNVIGKVIGDTERLKKVKDGEVVKVEFVE</sequence>
<comment type="caution">
    <text evidence="2">The sequence shown here is derived from an EMBL/GenBank/DDBJ whole genome shotgun (WGS) entry which is preliminary data.</text>
</comment>
<dbReference type="Gene3D" id="2.40.100.20">
    <property type="match status" value="1"/>
</dbReference>
<dbReference type="PIRSF" id="PIRSF006456">
    <property type="entry name" value="UCP006456"/>
    <property type="match status" value="1"/>
</dbReference>
<protein>
    <recommendedName>
        <fullName evidence="1">Cyclophilin TM1367-like domain-containing protein</fullName>
    </recommendedName>
</protein>